<keyword evidence="2" id="KW-0694">RNA-binding</keyword>
<dbReference type="InterPro" id="IPR023509">
    <property type="entry name" value="DTD-like_sf"/>
</dbReference>
<organism evidence="3 4">
    <name type="scientific">bacterium (Candidatus Blackallbacteria) CG17_big_fil_post_rev_8_21_14_2_50_48_46</name>
    <dbReference type="NCBI Taxonomy" id="2014261"/>
    <lineage>
        <taxon>Bacteria</taxon>
        <taxon>Candidatus Blackallbacteria</taxon>
    </lineage>
</organism>
<comment type="function">
    <text evidence="2">An aminoacyl-tRNA editing enzyme that deacylates mischarged D-aminoacyl-tRNAs. Also deacylates mischarged glycyl-tRNA(Ala), protecting cells against glycine mischarging by AlaRS. Acts via tRNA-based rather than protein-based catalysis; rejects L-amino acids rather than detecting D-amino acids in the active site. By recycling D-aminoacyl-tRNA to D-amino acids and free tRNA molecules, this enzyme counteracts the toxicity associated with the formation of D-aminoacyl-tRNA entities in vivo and helps enforce protein L-homochirality.</text>
</comment>
<dbReference type="GO" id="GO:0051500">
    <property type="term" value="F:D-tyrosyl-tRNA(Tyr) deacylase activity"/>
    <property type="evidence" value="ECO:0007669"/>
    <property type="project" value="TreeGrafter"/>
</dbReference>
<dbReference type="InterPro" id="IPR003732">
    <property type="entry name" value="Daa-tRNA_deacyls_DTD"/>
</dbReference>
<dbReference type="Pfam" id="PF02580">
    <property type="entry name" value="Tyr_Deacylase"/>
    <property type="match status" value="1"/>
</dbReference>
<comment type="domain">
    <text evidence="2">A Gly-cisPro motif from one monomer fits into the active site of the other monomer to allow specific chiral rejection of L-amino acids.</text>
</comment>
<dbReference type="PANTHER" id="PTHR10472">
    <property type="entry name" value="D-TYROSYL-TRNA TYR DEACYLASE"/>
    <property type="match status" value="1"/>
</dbReference>
<keyword evidence="2" id="KW-0820">tRNA-binding</keyword>
<dbReference type="HAMAP" id="MF_00518">
    <property type="entry name" value="Deacylase_Dtd"/>
    <property type="match status" value="1"/>
</dbReference>
<feature type="short sequence motif" description="Gly-cisPro motif, important for rejection of L-amino acids" evidence="2">
    <location>
        <begin position="138"/>
        <end position="139"/>
    </location>
</feature>
<dbReference type="GO" id="GO:0106026">
    <property type="term" value="F:Gly-tRNA(Ala) deacylase activity"/>
    <property type="evidence" value="ECO:0007669"/>
    <property type="project" value="UniProtKB-UniRule"/>
</dbReference>
<evidence type="ECO:0000313" key="3">
    <source>
        <dbReference type="EMBL" id="PIW15923.1"/>
    </source>
</evidence>
<dbReference type="GO" id="GO:0043908">
    <property type="term" value="F:Ser(Gly)-tRNA(Ala) hydrolase activity"/>
    <property type="evidence" value="ECO:0007669"/>
    <property type="project" value="UniProtKB-UniRule"/>
</dbReference>
<dbReference type="AlphaFoldDB" id="A0A2M7G298"/>
<dbReference type="GO" id="GO:0000049">
    <property type="term" value="F:tRNA binding"/>
    <property type="evidence" value="ECO:0007669"/>
    <property type="project" value="UniProtKB-UniRule"/>
</dbReference>
<dbReference type="EC" id="3.1.1.-" evidence="2"/>
<gene>
    <name evidence="2" type="primary">dtd</name>
    <name evidence="3" type="ORF">COW36_14485</name>
</gene>
<dbReference type="EC" id="3.1.1.96" evidence="2"/>
<dbReference type="GO" id="GO:0019478">
    <property type="term" value="P:D-amino acid catabolic process"/>
    <property type="evidence" value="ECO:0007669"/>
    <property type="project" value="UniProtKB-UniRule"/>
</dbReference>
<keyword evidence="2" id="KW-0378">Hydrolase</keyword>
<dbReference type="Gene3D" id="3.50.80.10">
    <property type="entry name" value="D-tyrosyl-tRNA(Tyr) deacylase"/>
    <property type="match status" value="1"/>
</dbReference>
<comment type="caution">
    <text evidence="3">The sequence shown here is derived from an EMBL/GenBank/DDBJ whole genome shotgun (WGS) entry which is preliminary data.</text>
</comment>
<comment type="subunit">
    <text evidence="2">Homodimer.</text>
</comment>
<name>A0A2M7G298_9BACT</name>
<dbReference type="NCBIfam" id="TIGR00256">
    <property type="entry name" value="D-aminoacyl-tRNA deacylase"/>
    <property type="match status" value="1"/>
</dbReference>
<proteinExistence type="inferred from homology"/>
<reference evidence="3 4" key="1">
    <citation type="submission" date="2017-09" db="EMBL/GenBank/DDBJ databases">
        <title>Depth-based differentiation of microbial function through sediment-hosted aquifers and enrichment of novel symbionts in the deep terrestrial subsurface.</title>
        <authorList>
            <person name="Probst A.J."/>
            <person name="Ladd B."/>
            <person name="Jarett J.K."/>
            <person name="Geller-Mcgrath D.E."/>
            <person name="Sieber C.M."/>
            <person name="Emerson J.B."/>
            <person name="Anantharaman K."/>
            <person name="Thomas B.C."/>
            <person name="Malmstrom R."/>
            <person name="Stieglmeier M."/>
            <person name="Klingl A."/>
            <person name="Woyke T."/>
            <person name="Ryan C.M."/>
            <person name="Banfield J.F."/>
        </authorList>
    </citation>
    <scope>NUCLEOTIDE SEQUENCE [LARGE SCALE GENOMIC DNA]</scope>
    <source>
        <strain evidence="3">CG17_big_fil_post_rev_8_21_14_2_50_48_46</strain>
    </source>
</reference>
<dbReference type="FunFam" id="3.50.80.10:FF:000001">
    <property type="entry name" value="D-aminoacyl-tRNA deacylase"/>
    <property type="match status" value="1"/>
</dbReference>
<dbReference type="SUPFAM" id="SSF69500">
    <property type="entry name" value="DTD-like"/>
    <property type="match status" value="1"/>
</dbReference>
<dbReference type="PANTHER" id="PTHR10472:SF5">
    <property type="entry name" value="D-AMINOACYL-TRNA DEACYLASE 1"/>
    <property type="match status" value="1"/>
</dbReference>
<accession>A0A2M7G298</accession>
<evidence type="ECO:0000256" key="1">
    <source>
        <dbReference type="ARBA" id="ARBA00009673"/>
    </source>
</evidence>
<comment type="subcellular location">
    <subcellularLocation>
        <location evidence="2">Cytoplasm</location>
    </subcellularLocation>
</comment>
<comment type="catalytic activity">
    <reaction evidence="2">
        <text>glycyl-tRNA(Ala) + H2O = tRNA(Ala) + glycine + H(+)</text>
        <dbReference type="Rhea" id="RHEA:53744"/>
        <dbReference type="Rhea" id="RHEA-COMP:9657"/>
        <dbReference type="Rhea" id="RHEA-COMP:13640"/>
        <dbReference type="ChEBI" id="CHEBI:15377"/>
        <dbReference type="ChEBI" id="CHEBI:15378"/>
        <dbReference type="ChEBI" id="CHEBI:57305"/>
        <dbReference type="ChEBI" id="CHEBI:78442"/>
        <dbReference type="ChEBI" id="CHEBI:78522"/>
    </reaction>
</comment>
<dbReference type="EMBL" id="PFFQ01000041">
    <property type="protein sequence ID" value="PIW15923.1"/>
    <property type="molecule type" value="Genomic_DNA"/>
</dbReference>
<keyword evidence="2" id="KW-0963">Cytoplasm</keyword>
<sequence length="148" mass="16033">MRIVLQRVSYGAVTVEEQIVGEIQGPGLVLLVGIGPQDDLEELRFWAEKCVNLRVFPDEAGKMNRSLLEVGGSVLAVSQFTLYGETRKGRRPGFSGAAPPEMAARLYDQFVACLRQTGVTVATGIFQAHMDVTIHNDGPVTLLLGSDC</sequence>
<protein>
    <recommendedName>
        <fullName evidence="2">D-aminoacyl-tRNA deacylase</fullName>
        <shortName evidence="2">DTD</shortName>
        <ecNumber evidence="2">3.1.1.96</ecNumber>
    </recommendedName>
    <alternativeName>
        <fullName evidence="2">Gly-tRNA(Ala) deacylase</fullName>
        <ecNumber evidence="2">3.1.1.-</ecNumber>
    </alternativeName>
</protein>
<dbReference type="GO" id="GO:0005737">
    <property type="term" value="C:cytoplasm"/>
    <property type="evidence" value="ECO:0007669"/>
    <property type="project" value="UniProtKB-SubCell"/>
</dbReference>
<evidence type="ECO:0000256" key="2">
    <source>
        <dbReference type="HAMAP-Rule" id="MF_00518"/>
    </source>
</evidence>
<comment type="catalytic activity">
    <reaction evidence="2">
        <text>a D-aminoacyl-tRNA + H2O = a tRNA + a D-alpha-amino acid + H(+)</text>
        <dbReference type="Rhea" id="RHEA:13953"/>
        <dbReference type="Rhea" id="RHEA-COMP:10123"/>
        <dbReference type="Rhea" id="RHEA-COMP:10124"/>
        <dbReference type="ChEBI" id="CHEBI:15377"/>
        <dbReference type="ChEBI" id="CHEBI:15378"/>
        <dbReference type="ChEBI" id="CHEBI:59871"/>
        <dbReference type="ChEBI" id="CHEBI:78442"/>
        <dbReference type="ChEBI" id="CHEBI:79333"/>
        <dbReference type="EC" id="3.1.1.96"/>
    </reaction>
</comment>
<evidence type="ECO:0000313" key="4">
    <source>
        <dbReference type="Proteomes" id="UP000231019"/>
    </source>
</evidence>
<comment type="similarity">
    <text evidence="1 2">Belongs to the DTD family.</text>
</comment>
<dbReference type="Proteomes" id="UP000231019">
    <property type="component" value="Unassembled WGS sequence"/>
</dbReference>